<dbReference type="GO" id="GO:0047874">
    <property type="term" value="F:dolichyldiphosphatase activity"/>
    <property type="evidence" value="ECO:0007669"/>
    <property type="project" value="TreeGrafter"/>
</dbReference>
<evidence type="ECO:0000256" key="1">
    <source>
        <dbReference type="ARBA" id="ARBA00022801"/>
    </source>
</evidence>
<evidence type="ECO:0000256" key="2">
    <source>
        <dbReference type="SAM" id="Phobius"/>
    </source>
</evidence>
<protein>
    <recommendedName>
        <fullName evidence="3">Phosphatidic acid phosphatase type 2/haloperoxidase domain-containing protein</fullName>
    </recommendedName>
</protein>
<accession>A0A5B7CA29</accession>
<dbReference type="SMART" id="SM00014">
    <property type="entry name" value="acidPPc"/>
    <property type="match status" value="1"/>
</dbReference>
<keyword evidence="1" id="KW-0378">Hydrolase</keyword>
<gene>
    <name evidence="4" type="ORF">Din_047211</name>
</gene>
<evidence type="ECO:0000259" key="3">
    <source>
        <dbReference type="SMART" id="SM00014"/>
    </source>
</evidence>
<dbReference type="Gene3D" id="1.20.144.10">
    <property type="entry name" value="Phosphatidic acid phosphatase type 2/haloperoxidase"/>
    <property type="match status" value="1"/>
</dbReference>
<feature type="transmembrane region" description="Helical" evidence="2">
    <location>
        <begin position="228"/>
        <end position="246"/>
    </location>
</feature>
<name>A0A5B7CA29_DAVIN</name>
<dbReference type="Pfam" id="PF01569">
    <property type="entry name" value="PAP2"/>
    <property type="match status" value="1"/>
</dbReference>
<reference evidence="4" key="1">
    <citation type="submission" date="2019-08" db="EMBL/GenBank/DDBJ databases">
        <title>Reference gene set and small RNA set construction with multiple tissues from Davidia involucrata Baill.</title>
        <authorList>
            <person name="Yang H."/>
            <person name="Zhou C."/>
            <person name="Li G."/>
            <person name="Wang J."/>
            <person name="Gao P."/>
            <person name="Wang M."/>
            <person name="Wang R."/>
            <person name="Zhao Y."/>
        </authorList>
    </citation>
    <scope>NUCLEOTIDE SEQUENCE</scope>
    <source>
        <tissue evidence="4">Mixed with DoveR01_LX</tissue>
    </source>
</reference>
<feature type="transmembrane region" description="Helical" evidence="2">
    <location>
        <begin position="258"/>
        <end position="280"/>
    </location>
</feature>
<keyword evidence="2" id="KW-0812">Transmembrane</keyword>
<proteinExistence type="predicted"/>
<dbReference type="InterPro" id="IPR036938">
    <property type="entry name" value="PAP2/HPO_sf"/>
</dbReference>
<dbReference type="PANTHER" id="PTHR11247:SF40">
    <property type="entry name" value="LIPID PHOSPHATE PHOSPHATASE EPSILON 1, CHLOROPLASTIC"/>
    <property type="match status" value="1"/>
</dbReference>
<dbReference type="AlphaFoldDB" id="A0A5B7CA29"/>
<dbReference type="GO" id="GO:0005789">
    <property type="term" value="C:endoplasmic reticulum membrane"/>
    <property type="evidence" value="ECO:0007669"/>
    <property type="project" value="TreeGrafter"/>
</dbReference>
<dbReference type="GO" id="GO:0008610">
    <property type="term" value="P:lipid biosynthetic process"/>
    <property type="evidence" value="ECO:0007669"/>
    <property type="project" value="TreeGrafter"/>
</dbReference>
<evidence type="ECO:0000313" key="4">
    <source>
        <dbReference type="EMBL" id="MPA77770.1"/>
    </source>
</evidence>
<dbReference type="SUPFAM" id="SSF48317">
    <property type="entry name" value="Acid phosphatase/Vanadium-dependent haloperoxidase"/>
    <property type="match status" value="1"/>
</dbReference>
<feature type="domain" description="Phosphatidic acid phosphatase type 2/haloperoxidase" evidence="3">
    <location>
        <begin position="134"/>
        <end position="243"/>
    </location>
</feature>
<sequence length="288" mass="31768">MSAATAILYKPTTIITFFPKLDKSLKLKTLSCPQFPTSKLVLCGESVSKKPFSWSNRTLGPNTMTESTTAAAFRGGNGDEGVRTFEQEAFIHESSDFRPNFMAGGLQSTLNSLSKWLVAALFGAVLLWRHDAEALWAAMGSVLNTGLSTTLKQILNQERPLSTLRSDPGMPSSHAQSIFFTVMFAVLSMVEWFGVNGLTITLSGLMLALGSYFSWLRVSQQLHTISQVVVGALLGSIFSIFWLWSWDAIVLQAFISHLWVRIFVVVGASGFCLGFLLYVIRYWVMGEP</sequence>
<organism evidence="4">
    <name type="scientific">Davidia involucrata</name>
    <name type="common">Dove tree</name>
    <dbReference type="NCBI Taxonomy" id="16924"/>
    <lineage>
        <taxon>Eukaryota</taxon>
        <taxon>Viridiplantae</taxon>
        <taxon>Streptophyta</taxon>
        <taxon>Embryophyta</taxon>
        <taxon>Tracheophyta</taxon>
        <taxon>Spermatophyta</taxon>
        <taxon>Magnoliopsida</taxon>
        <taxon>eudicotyledons</taxon>
        <taxon>Gunneridae</taxon>
        <taxon>Pentapetalae</taxon>
        <taxon>asterids</taxon>
        <taxon>Cornales</taxon>
        <taxon>Nyssaceae</taxon>
        <taxon>Davidia</taxon>
    </lineage>
</organism>
<dbReference type="PANTHER" id="PTHR11247">
    <property type="entry name" value="PALMITOYL-PROTEIN THIOESTERASE/DOLICHYLDIPHOSPHATASE 1"/>
    <property type="match status" value="1"/>
</dbReference>
<dbReference type="GO" id="GO:0006487">
    <property type="term" value="P:protein N-linked glycosylation"/>
    <property type="evidence" value="ECO:0007669"/>
    <property type="project" value="TreeGrafter"/>
</dbReference>
<dbReference type="EMBL" id="GHES01047211">
    <property type="protein sequence ID" value="MPA77770.1"/>
    <property type="molecule type" value="Transcribed_RNA"/>
</dbReference>
<dbReference type="InterPro" id="IPR000326">
    <property type="entry name" value="PAP2/HPO"/>
</dbReference>
<keyword evidence="2" id="KW-1133">Transmembrane helix</keyword>
<feature type="transmembrane region" description="Helical" evidence="2">
    <location>
        <begin position="199"/>
        <end position="216"/>
    </location>
</feature>
<keyword evidence="2" id="KW-0472">Membrane</keyword>